<gene>
    <name evidence="1" type="ORF">DHEL01_v203405</name>
</gene>
<evidence type="ECO:0000313" key="2">
    <source>
        <dbReference type="Proteomes" id="UP000094444"/>
    </source>
</evidence>
<comment type="caution">
    <text evidence="1">The sequence shown here is derived from an EMBL/GenBank/DDBJ whole genome shotgun (WGS) entry which is preliminary data.</text>
</comment>
<sequence>MGRYLKQLRTRAKVGDSVIRRSILLSKKLEAWEQKISVQVQPHEDHWSAIVWLDNGNDLANSFAGPWKPRQGTRPWETYFFPVIVPQPSDITHPTGNKNENHSSFSTPPLMPQINGHSGAEWRAAQNICHLPMQYGSHLDKDLASKDALYGLSELFQFAAAAEVQFLNLISARIHQEMSFVGYSNVARNYLTSLLNLKYIKTQLRLHIVT</sequence>
<evidence type="ECO:0000313" key="1">
    <source>
        <dbReference type="EMBL" id="POS78189.1"/>
    </source>
</evidence>
<accession>A0A2P5I6Q6</accession>
<name>A0A2P5I6Q6_DIAHE</name>
<dbReference type="Proteomes" id="UP000094444">
    <property type="component" value="Unassembled WGS sequence"/>
</dbReference>
<dbReference type="STRING" id="158607.A0A2P5I6Q6"/>
<protein>
    <submittedName>
        <fullName evidence="1">Uncharacterized protein</fullName>
    </submittedName>
</protein>
<reference evidence="1" key="1">
    <citation type="submission" date="2017-09" db="EMBL/GenBank/DDBJ databases">
        <title>Polyketide synthases of a Diaporthe helianthi virulent isolate.</title>
        <authorList>
            <person name="Baroncelli R."/>
        </authorList>
    </citation>
    <scope>NUCLEOTIDE SEQUENCE [LARGE SCALE GENOMIC DNA]</scope>
    <source>
        <strain evidence="1">7/96</strain>
    </source>
</reference>
<dbReference type="InParanoid" id="A0A2P5I6Q6"/>
<proteinExistence type="predicted"/>
<dbReference type="OrthoDB" id="3231000at2759"/>
<dbReference type="EMBL" id="MAVT02000205">
    <property type="protein sequence ID" value="POS78189.1"/>
    <property type="molecule type" value="Genomic_DNA"/>
</dbReference>
<organism evidence="1 2">
    <name type="scientific">Diaporthe helianthi</name>
    <dbReference type="NCBI Taxonomy" id="158607"/>
    <lineage>
        <taxon>Eukaryota</taxon>
        <taxon>Fungi</taxon>
        <taxon>Dikarya</taxon>
        <taxon>Ascomycota</taxon>
        <taxon>Pezizomycotina</taxon>
        <taxon>Sordariomycetes</taxon>
        <taxon>Sordariomycetidae</taxon>
        <taxon>Diaporthales</taxon>
        <taxon>Diaporthaceae</taxon>
        <taxon>Diaporthe</taxon>
    </lineage>
</organism>
<keyword evidence="2" id="KW-1185">Reference proteome</keyword>
<dbReference type="AlphaFoldDB" id="A0A2P5I6Q6"/>